<protein>
    <recommendedName>
        <fullName evidence="5">Lysozyme inhibitor</fullName>
    </recommendedName>
</protein>
<dbReference type="EMBL" id="JBHSDH010000013">
    <property type="protein sequence ID" value="MFC4293110.1"/>
    <property type="molecule type" value="Genomic_DNA"/>
</dbReference>
<gene>
    <name evidence="3" type="ORF">ACFOWX_11855</name>
</gene>
<keyword evidence="4" id="KW-1185">Reference proteome</keyword>
<evidence type="ECO:0000313" key="4">
    <source>
        <dbReference type="Proteomes" id="UP001595887"/>
    </source>
</evidence>
<feature type="signal peptide" evidence="2">
    <location>
        <begin position="1"/>
        <end position="17"/>
    </location>
</feature>
<comment type="caution">
    <text evidence="3">The sequence shown here is derived from an EMBL/GenBank/DDBJ whole genome shotgun (WGS) entry which is preliminary data.</text>
</comment>
<sequence>MKKTLFLIAPVALLALAACNKTETPAEGETETATAEPAAPIEMPPPITASDTYRCADNTILYVDFLGENVAADIRIGDKTASAIRVSQPKAEVPAAGEASSAPAAPEAEAAAGPLKSDDGEASLSGSGKQINVKLPGKGAQTCKGA</sequence>
<feature type="region of interest" description="Disordered" evidence="1">
    <location>
        <begin position="85"/>
        <end position="146"/>
    </location>
</feature>
<evidence type="ECO:0000256" key="2">
    <source>
        <dbReference type="SAM" id="SignalP"/>
    </source>
</evidence>
<proteinExistence type="predicted"/>
<feature type="compositionally biased region" description="Low complexity" evidence="1">
    <location>
        <begin position="23"/>
        <end position="41"/>
    </location>
</feature>
<name>A0ABV8RKU5_9SPHN</name>
<organism evidence="3 4">
    <name type="scientific">Sphingorhabdus arenilitoris</name>
    <dbReference type="NCBI Taxonomy" id="1490041"/>
    <lineage>
        <taxon>Bacteria</taxon>
        <taxon>Pseudomonadati</taxon>
        <taxon>Pseudomonadota</taxon>
        <taxon>Alphaproteobacteria</taxon>
        <taxon>Sphingomonadales</taxon>
        <taxon>Sphingomonadaceae</taxon>
        <taxon>Sphingorhabdus</taxon>
    </lineage>
</organism>
<evidence type="ECO:0000313" key="3">
    <source>
        <dbReference type="EMBL" id="MFC4293110.1"/>
    </source>
</evidence>
<evidence type="ECO:0000256" key="1">
    <source>
        <dbReference type="SAM" id="MobiDB-lite"/>
    </source>
</evidence>
<dbReference type="PROSITE" id="PS51257">
    <property type="entry name" value="PROKAR_LIPOPROTEIN"/>
    <property type="match status" value="1"/>
</dbReference>
<dbReference type="Proteomes" id="UP001595887">
    <property type="component" value="Unassembled WGS sequence"/>
</dbReference>
<feature type="chain" id="PRO_5046202411" description="Lysozyme inhibitor" evidence="2">
    <location>
        <begin position="18"/>
        <end position="146"/>
    </location>
</feature>
<keyword evidence="2" id="KW-0732">Signal</keyword>
<accession>A0ABV8RKU5</accession>
<reference evidence="4" key="1">
    <citation type="journal article" date="2019" name="Int. J. Syst. Evol. Microbiol.">
        <title>The Global Catalogue of Microorganisms (GCM) 10K type strain sequencing project: providing services to taxonomists for standard genome sequencing and annotation.</title>
        <authorList>
            <consortium name="The Broad Institute Genomics Platform"/>
            <consortium name="The Broad Institute Genome Sequencing Center for Infectious Disease"/>
            <person name="Wu L."/>
            <person name="Ma J."/>
        </authorList>
    </citation>
    <scope>NUCLEOTIDE SEQUENCE [LARGE SCALE GENOMIC DNA]</scope>
    <source>
        <strain evidence="4">CECT 8531</strain>
    </source>
</reference>
<dbReference type="RefSeq" id="WP_381424361.1">
    <property type="nucleotide sequence ID" value="NZ_JBHSDH010000013.1"/>
</dbReference>
<evidence type="ECO:0008006" key="5">
    <source>
        <dbReference type="Google" id="ProtNLM"/>
    </source>
</evidence>
<feature type="region of interest" description="Disordered" evidence="1">
    <location>
        <begin position="23"/>
        <end position="49"/>
    </location>
</feature>
<feature type="compositionally biased region" description="Low complexity" evidence="1">
    <location>
        <begin position="91"/>
        <end position="114"/>
    </location>
</feature>